<keyword evidence="2" id="KW-1185">Reference proteome</keyword>
<evidence type="ECO:0000313" key="2">
    <source>
        <dbReference type="Proteomes" id="UP001234178"/>
    </source>
</evidence>
<proteinExistence type="predicted"/>
<dbReference type="EMBL" id="JAOYFB010000040">
    <property type="protein sequence ID" value="KAK4037855.1"/>
    <property type="molecule type" value="Genomic_DNA"/>
</dbReference>
<name>A0ABR0B855_9CRUS</name>
<organism evidence="1 2">
    <name type="scientific">Daphnia magna</name>
    <dbReference type="NCBI Taxonomy" id="35525"/>
    <lineage>
        <taxon>Eukaryota</taxon>
        <taxon>Metazoa</taxon>
        <taxon>Ecdysozoa</taxon>
        <taxon>Arthropoda</taxon>
        <taxon>Crustacea</taxon>
        <taxon>Branchiopoda</taxon>
        <taxon>Diplostraca</taxon>
        <taxon>Cladocera</taxon>
        <taxon>Anomopoda</taxon>
        <taxon>Daphniidae</taxon>
        <taxon>Daphnia</taxon>
    </lineage>
</organism>
<dbReference type="Proteomes" id="UP001234178">
    <property type="component" value="Unassembled WGS sequence"/>
</dbReference>
<evidence type="ECO:0000313" key="1">
    <source>
        <dbReference type="EMBL" id="KAK4037855.1"/>
    </source>
</evidence>
<protein>
    <submittedName>
        <fullName evidence="1">Uncharacterized protein</fullName>
    </submittedName>
</protein>
<gene>
    <name evidence="1" type="ORF">OUZ56_029881</name>
</gene>
<reference evidence="1 2" key="1">
    <citation type="journal article" date="2023" name="Nucleic Acids Res.">
        <title>The hologenome of Daphnia magna reveals possible DNA methylation and microbiome-mediated evolution of the host genome.</title>
        <authorList>
            <person name="Chaturvedi A."/>
            <person name="Li X."/>
            <person name="Dhandapani V."/>
            <person name="Marshall H."/>
            <person name="Kissane S."/>
            <person name="Cuenca-Cambronero M."/>
            <person name="Asole G."/>
            <person name="Calvet F."/>
            <person name="Ruiz-Romero M."/>
            <person name="Marangio P."/>
            <person name="Guigo R."/>
            <person name="Rago D."/>
            <person name="Mirbahai L."/>
            <person name="Eastwood N."/>
            <person name="Colbourne J.K."/>
            <person name="Zhou J."/>
            <person name="Mallon E."/>
            <person name="Orsini L."/>
        </authorList>
    </citation>
    <scope>NUCLEOTIDE SEQUENCE [LARGE SCALE GENOMIC DNA]</scope>
    <source>
        <strain evidence="1">LRV0_1</strain>
    </source>
</reference>
<accession>A0ABR0B855</accession>
<sequence length="81" mass="9203">MSASMKACGHRERFRRDTIIDCRLILAEISKRKAGLDGHHPTNLFAILKSVPKGVWILKNDEMYKNALFAYLSSAEQTIPQ</sequence>
<comment type="caution">
    <text evidence="1">The sequence shown here is derived from an EMBL/GenBank/DDBJ whole genome shotgun (WGS) entry which is preliminary data.</text>
</comment>